<dbReference type="KEGG" id="cmah:C1I91_00750"/>
<dbReference type="RefSeq" id="WP_128210778.1">
    <property type="nucleotide sequence ID" value="NZ_CP025746.1"/>
</dbReference>
<proteinExistence type="predicted"/>
<dbReference type="AlphaFoldDB" id="A0A410DMN7"/>
<accession>A0A410DMN7</accession>
<evidence type="ECO:0000313" key="2">
    <source>
        <dbReference type="Proteomes" id="UP000286268"/>
    </source>
</evidence>
<sequence>MNRDNLRKVEVFNNKDQVECIAYFHEFYKDTHWNGQSTPCALLELENGEMLMVSLGKIRFIS</sequence>
<dbReference type="OrthoDB" id="9965952at2"/>
<reference evidence="1 2" key="1">
    <citation type="submission" date="2018-01" db="EMBL/GenBank/DDBJ databases">
        <title>Genome Sequencing and Assembly of Anaerobacter polyendosporus strain CT4.</title>
        <authorList>
            <person name="Tachaapaikoon C."/>
            <person name="Sutheeworapong S."/>
            <person name="Jenjaroenpun P."/>
            <person name="Wongsurawat T."/>
            <person name="Nookeaw I."/>
            <person name="Cheawchanlertfa P."/>
            <person name="Kosugi A."/>
            <person name="Cheevadhanarak S."/>
            <person name="Ratanakhanokchai K."/>
        </authorList>
    </citation>
    <scope>NUCLEOTIDE SEQUENCE [LARGE SCALE GENOMIC DNA]</scope>
    <source>
        <strain evidence="1 2">CT4</strain>
    </source>
</reference>
<dbReference type="Proteomes" id="UP000286268">
    <property type="component" value="Chromosome"/>
</dbReference>
<organism evidence="1 2">
    <name type="scientific">Clostridium manihotivorum</name>
    <dbReference type="NCBI Taxonomy" id="2320868"/>
    <lineage>
        <taxon>Bacteria</taxon>
        <taxon>Bacillati</taxon>
        <taxon>Bacillota</taxon>
        <taxon>Clostridia</taxon>
        <taxon>Eubacteriales</taxon>
        <taxon>Clostridiaceae</taxon>
        <taxon>Clostridium</taxon>
    </lineage>
</organism>
<evidence type="ECO:0000313" key="1">
    <source>
        <dbReference type="EMBL" id="QAA30327.1"/>
    </source>
</evidence>
<keyword evidence="2" id="KW-1185">Reference proteome</keyword>
<name>A0A410DMN7_9CLOT</name>
<protein>
    <submittedName>
        <fullName evidence="1">Uncharacterized protein</fullName>
    </submittedName>
</protein>
<gene>
    <name evidence="1" type="ORF">C1I91_00750</name>
</gene>
<dbReference type="EMBL" id="CP025746">
    <property type="protein sequence ID" value="QAA30327.1"/>
    <property type="molecule type" value="Genomic_DNA"/>
</dbReference>